<comment type="caution">
    <text evidence="1">The sequence shown here is derived from an EMBL/GenBank/DDBJ whole genome shotgun (WGS) entry which is preliminary data.</text>
</comment>
<evidence type="ECO:0000313" key="1">
    <source>
        <dbReference type="EMBL" id="GJT63106.1"/>
    </source>
</evidence>
<reference evidence="1" key="2">
    <citation type="submission" date="2022-01" db="EMBL/GenBank/DDBJ databases">
        <authorList>
            <person name="Yamashiro T."/>
            <person name="Shiraishi A."/>
            <person name="Satake H."/>
            <person name="Nakayama K."/>
        </authorList>
    </citation>
    <scope>NUCLEOTIDE SEQUENCE</scope>
</reference>
<organism evidence="1 2">
    <name type="scientific">Tanacetum coccineum</name>
    <dbReference type="NCBI Taxonomy" id="301880"/>
    <lineage>
        <taxon>Eukaryota</taxon>
        <taxon>Viridiplantae</taxon>
        <taxon>Streptophyta</taxon>
        <taxon>Embryophyta</taxon>
        <taxon>Tracheophyta</taxon>
        <taxon>Spermatophyta</taxon>
        <taxon>Magnoliopsida</taxon>
        <taxon>eudicotyledons</taxon>
        <taxon>Gunneridae</taxon>
        <taxon>Pentapetalae</taxon>
        <taxon>asterids</taxon>
        <taxon>campanulids</taxon>
        <taxon>Asterales</taxon>
        <taxon>Asteraceae</taxon>
        <taxon>Asteroideae</taxon>
        <taxon>Anthemideae</taxon>
        <taxon>Anthemidinae</taxon>
        <taxon>Tanacetum</taxon>
    </lineage>
</organism>
<accession>A0ABQ5FIL8</accession>
<keyword evidence="2" id="KW-1185">Reference proteome</keyword>
<evidence type="ECO:0000313" key="2">
    <source>
        <dbReference type="Proteomes" id="UP001151760"/>
    </source>
</evidence>
<name>A0ABQ5FIL8_9ASTR</name>
<dbReference type="EMBL" id="BQNB010017431">
    <property type="protein sequence ID" value="GJT63106.1"/>
    <property type="molecule type" value="Genomic_DNA"/>
</dbReference>
<protein>
    <submittedName>
        <fullName evidence="1">Uncharacterized protein</fullName>
    </submittedName>
</protein>
<sequence>MASNEETNAAGTDTRPPMLVESDYDSWKIRIHSEEEKKLEMAGYQRLKILFLSQGASQKHIFNNLNQTSTARDTEDNVGDAHAGSGRTISTKEGRYILLNILRRFPKAVSPPTNQLRTSSNSRTHARVHDGHIVMNQFRGRLQEWRCVDAEAEAFLADVECTTLMINSGTDRHTNMFQANHEDAYDSEWMKPNDADRFHGQTFLNQEMHQERTFSLDAETEIDGQYDPVSSVSS</sequence>
<reference evidence="1" key="1">
    <citation type="journal article" date="2022" name="Int. J. Mol. Sci.">
        <title>Draft Genome of Tanacetum Coccineum: Genomic Comparison of Closely Related Tanacetum-Family Plants.</title>
        <authorList>
            <person name="Yamashiro T."/>
            <person name="Shiraishi A."/>
            <person name="Nakayama K."/>
            <person name="Satake H."/>
        </authorList>
    </citation>
    <scope>NUCLEOTIDE SEQUENCE</scope>
</reference>
<dbReference type="Proteomes" id="UP001151760">
    <property type="component" value="Unassembled WGS sequence"/>
</dbReference>
<proteinExistence type="predicted"/>
<gene>
    <name evidence="1" type="ORF">Tco_1006639</name>
</gene>